<keyword evidence="1" id="KW-0732">Signal</keyword>
<protein>
    <submittedName>
        <fullName evidence="3">HNH endonuclease</fullName>
    </submittedName>
</protein>
<keyword evidence="3" id="KW-0255">Endonuclease</keyword>
<dbReference type="GO" id="GO:0004519">
    <property type="term" value="F:endonuclease activity"/>
    <property type="evidence" value="ECO:0007669"/>
    <property type="project" value="UniProtKB-KW"/>
</dbReference>
<dbReference type="PANTHER" id="PTHR24094">
    <property type="entry name" value="SECRETED PROTEIN"/>
    <property type="match status" value="1"/>
</dbReference>
<feature type="chain" id="PRO_5039432945" evidence="1">
    <location>
        <begin position="19"/>
        <end position="235"/>
    </location>
</feature>
<dbReference type="Proteomes" id="UP000587211">
    <property type="component" value="Unassembled WGS sequence"/>
</dbReference>
<evidence type="ECO:0000313" key="5">
    <source>
        <dbReference type="Proteomes" id="UP000587211"/>
    </source>
</evidence>
<gene>
    <name evidence="4" type="ORF">BJ975_000765</name>
    <name evidence="3" type="ORF">IDH50_00500</name>
</gene>
<dbReference type="Proteomes" id="UP000659061">
    <property type="component" value="Unassembled WGS sequence"/>
</dbReference>
<organism evidence="3 6">
    <name type="scientific">Aeromicrobium tamlense</name>
    <dbReference type="NCBI Taxonomy" id="375541"/>
    <lineage>
        <taxon>Bacteria</taxon>
        <taxon>Bacillati</taxon>
        <taxon>Actinomycetota</taxon>
        <taxon>Actinomycetes</taxon>
        <taxon>Propionibacteriales</taxon>
        <taxon>Nocardioidaceae</taxon>
        <taxon>Aeromicrobium</taxon>
    </lineage>
</organism>
<dbReference type="EMBL" id="JACBZN010000001">
    <property type="protein sequence ID" value="NYI37390.1"/>
    <property type="molecule type" value="Genomic_DNA"/>
</dbReference>
<evidence type="ECO:0000256" key="1">
    <source>
        <dbReference type="SAM" id="SignalP"/>
    </source>
</evidence>
<evidence type="ECO:0000259" key="2">
    <source>
        <dbReference type="Pfam" id="PF07510"/>
    </source>
</evidence>
<dbReference type="RefSeq" id="WP_179423834.1">
    <property type="nucleotide sequence ID" value="NZ_BAAAMP010000002.1"/>
</dbReference>
<evidence type="ECO:0000313" key="3">
    <source>
        <dbReference type="EMBL" id="MBD1268704.1"/>
    </source>
</evidence>
<name>A0A8I0KLJ8_9ACTN</name>
<feature type="signal peptide" evidence="1">
    <location>
        <begin position="1"/>
        <end position="18"/>
    </location>
</feature>
<feature type="domain" description="GmrSD restriction endonucleases C-terminal" evidence="2">
    <location>
        <begin position="94"/>
        <end position="224"/>
    </location>
</feature>
<comment type="caution">
    <text evidence="3">The sequence shown here is derived from an EMBL/GenBank/DDBJ whole genome shotgun (WGS) entry which is preliminary data.</text>
</comment>
<evidence type="ECO:0000313" key="6">
    <source>
        <dbReference type="Proteomes" id="UP000659061"/>
    </source>
</evidence>
<dbReference type="EMBL" id="JACWMT010000001">
    <property type="protein sequence ID" value="MBD1268704.1"/>
    <property type="molecule type" value="Genomic_DNA"/>
</dbReference>
<dbReference type="InterPro" id="IPR011089">
    <property type="entry name" value="GmrSD_C"/>
</dbReference>
<proteinExistence type="predicted"/>
<dbReference type="Pfam" id="PF07510">
    <property type="entry name" value="GmrSD_C"/>
    <property type="match status" value="1"/>
</dbReference>
<sequence length="235" mass="25641">MRLRSVLLSLLLVPLAGCELLDLVESAGDDAAVAPAPTLEPAEARSALDALRTVDRRPRVPAYDREAFGPAWRDVDRNGCNQRDDVLLRDAVPGTVVVQVQRSCPHDVIAGTWTDPYHGTRLEFDDLKDQRQAQAIQIDHVVPLAEAWVSGAHAWSAERRSRFANDLPSLVAADGPTNASKGSQDPAGWRPKAAFQCAYATRWIDVKQRWDLAVDTSEARALASMLDTCPTPSPA</sequence>
<dbReference type="PANTHER" id="PTHR24094:SF15">
    <property type="entry name" value="AMP-DEPENDENT SYNTHETASE_LIGASE DOMAIN-CONTAINING PROTEIN-RELATED"/>
    <property type="match status" value="1"/>
</dbReference>
<reference evidence="4 5" key="1">
    <citation type="submission" date="2020-07" db="EMBL/GenBank/DDBJ databases">
        <title>Sequencing the genomes of 1000 actinobacteria strains.</title>
        <authorList>
            <person name="Klenk H.-P."/>
        </authorList>
    </citation>
    <scope>NUCLEOTIDE SEQUENCE [LARGE SCALE GENOMIC DNA]</scope>
    <source>
        <strain evidence="4 5">DSM 19087</strain>
    </source>
</reference>
<keyword evidence="3" id="KW-0540">Nuclease</keyword>
<dbReference type="AlphaFoldDB" id="A0A8I0KLJ8"/>
<accession>A0A8I0KLJ8</accession>
<evidence type="ECO:0000313" key="4">
    <source>
        <dbReference type="EMBL" id="NYI37390.1"/>
    </source>
</evidence>
<keyword evidence="3" id="KW-0378">Hydrolase</keyword>
<reference evidence="3" key="2">
    <citation type="submission" date="2020-09" db="EMBL/GenBank/DDBJ databases">
        <title>Novel species in genus Aeromicrobium.</title>
        <authorList>
            <person name="Zhang G."/>
        </authorList>
    </citation>
    <scope>NUCLEOTIDE SEQUENCE</scope>
    <source>
        <strain evidence="3">SSW1-57</strain>
    </source>
</reference>
<keyword evidence="5" id="KW-1185">Reference proteome</keyword>